<organism evidence="3 4">
    <name type="scientific">Prevotella koreensis</name>
    <dbReference type="NCBI Taxonomy" id="2490854"/>
    <lineage>
        <taxon>Bacteria</taxon>
        <taxon>Pseudomonadati</taxon>
        <taxon>Bacteroidota</taxon>
        <taxon>Bacteroidia</taxon>
        <taxon>Bacteroidales</taxon>
        <taxon>Prevotellaceae</taxon>
        <taxon>Prevotella</taxon>
    </lineage>
</organism>
<sequence>MKRNSIIIAICAMAVVTFTACNESKFRIEGSIANAKDSMLYLENMSLDGPVKTDSVKLDENGAFSFCGEKPEAPEFYRLRIAAQIINISIDSTETVTVKARYPEMASQYTVEGSENCSKIKELALRQMSLQQKVIEISQNPMLGVRATEDSIQSLVDAYKEDVKRNYIFKEPMKAYSYFALFQTLGNVFIFNPRNDADDVKVFGAVATSWDTYHPNTLRGQNLHNITIEGMKNQRILKNRDLEIDASKVNTSNIINIALVDNRGTMRQLTDLQGKVVFLDFHLFSSEKSTERIMMLRELYNKYHERGLEIFQVGLDEDEHFWKQQTAALPWISVRASGEEAEALLMKYNVRNIPTFFLVDRNNALYKRDVQMNDFEKELQTLL</sequence>
<dbReference type="Proteomes" id="UP000278983">
    <property type="component" value="Unassembled WGS sequence"/>
</dbReference>
<feature type="domain" description="DUF4369" evidence="2">
    <location>
        <begin position="26"/>
        <end position="116"/>
    </location>
</feature>
<evidence type="ECO:0000259" key="1">
    <source>
        <dbReference type="Pfam" id="PF13905"/>
    </source>
</evidence>
<dbReference type="OrthoDB" id="6399635at2"/>
<dbReference type="AlphaFoldDB" id="A0A3S0RB67"/>
<feature type="domain" description="Thioredoxin-like fold" evidence="1">
    <location>
        <begin position="274"/>
        <end position="363"/>
    </location>
</feature>
<evidence type="ECO:0000313" key="4">
    <source>
        <dbReference type="Proteomes" id="UP000278983"/>
    </source>
</evidence>
<dbReference type="GO" id="GO:0004791">
    <property type="term" value="F:thioredoxin-disulfide reductase (NADPH) activity"/>
    <property type="evidence" value="ECO:0007669"/>
    <property type="project" value="TreeGrafter"/>
</dbReference>
<keyword evidence="4" id="KW-1185">Reference proteome</keyword>
<dbReference type="InterPro" id="IPR036249">
    <property type="entry name" value="Thioredoxin-like_sf"/>
</dbReference>
<dbReference type="PROSITE" id="PS51257">
    <property type="entry name" value="PROKAR_LIPOPROTEIN"/>
    <property type="match status" value="1"/>
</dbReference>
<dbReference type="GO" id="GO:0031397">
    <property type="term" value="P:negative regulation of protein ubiquitination"/>
    <property type="evidence" value="ECO:0007669"/>
    <property type="project" value="TreeGrafter"/>
</dbReference>
<dbReference type="InterPro" id="IPR012336">
    <property type="entry name" value="Thioredoxin-like_fold"/>
</dbReference>
<dbReference type="RefSeq" id="WP_126678877.1">
    <property type="nucleotide sequence ID" value="NZ_RYYU01000001.1"/>
</dbReference>
<gene>
    <name evidence="3" type="ORF">EHV08_08390</name>
</gene>
<dbReference type="EMBL" id="RYYU01000001">
    <property type="protein sequence ID" value="RUL59772.1"/>
    <property type="molecule type" value="Genomic_DNA"/>
</dbReference>
<evidence type="ECO:0000259" key="2">
    <source>
        <dbReference type="Pfam" id="PF14289"/>
    </source>
</evidence>
<dbReference type="Pfam" id="PF14289">
    <property type="entry name" value="DUF4369"/>
    <property type="match status" value="1"/>
</dbReference>
<comment type="caution">
    <text evidence="3">The sequence shown here is derived from an EMBL/GenBank/DDBJ whole genome shotgun (WGS) entry which is preliminary data.</text>
</comment>
<dbReference type="Gene3D" id="3.40.30.10">
    <property type="entry name" value="Glutaredoxin"/>
    <property type="match status" value="1"/>
</dbReference>
<dbReference type="PANTHER" id="PTHR46472">
    <property type="entry name" value="NUCLEOREDOXIN"/>
    <property type="match status" value="1"/>
</dbReference>
<dbReference type="InterPro" id="IPR025380">
    <property type="entry name" value="DUF4369"/>
</dbReference>
<proteinExistence type="predicted"/>
<evidence type="ECO:0000313" key="3">
    <source>
        <dbReference type="EMBL" id="RUL59772.1"/>
    </source>
</evidence>
<protein>
    <submittedName>
        <fullName evidence="3">DUF4369 domain-containing protein</fullName>
    </submittedName>
</protein>
<reference evidence="3 4" key="1">
    <citation type="submission" date="2018-12" db="EMBL/GenBank/DDBJ databases">
        <title>Genome sequencing of Prevotella sp. KCOM 3155 (= JS262).</title>
        <authorList>
            <person name="Kook J.-K."/>
            <person name="Park S.-N."/>
            <person name="Lim Y.K."/>
        </authorList>
    </citation>
    <scope>NUCLEOTIDE SEQUENCE [LARGE SCALE GENOMIC DNA]</scope>
    <source>
        <strain evidence="3 4">KCOM 3155</strain>
    </source>
</reference>
<dbReference type="Pfam" id="PF13905">
    <property type="entry name" value="Thioredoxin_8"/>
    <property type="match status" value="1"/>
</dbReference>
<name>A0A3S0RB67_9BACT</name>
<dbReference type="SUPFAM" id="SSF52833">
    <property type="entry name" value="Thioredoxin-like"/>
    <property type="match status" value="1"/>
</dbReference>
<dbReference type="GO" id="GO:0030178">
    <property type="term" value="P:negative regulation of Wnt signaling pathway"/>
    <property type="evidence" value="ECO:0007669"/>
    <property type="project" value="TreeGrafter"/>
</dbReference>
<dbReference type="PANTHER" id="PTHR46472:SF1">
    <property type="entry name" value="NUCLEOREDOXIN"/>
    <property type="match status" value="1"/>
</dbReference>
<accession>A0A3S0RB67</accession>